<accession>A0ABQ4ZTC1</accession>
<reference evidence="1" key="2">
    <citation type="submission" date="2022-01" db="EMBL/GenBank/DDBJ databases">
        <authorList>
            <person name="Yamashiro T."/>
            <person name="Shiraishi A."/>
            <person name="Satake H."/>
            <person name="Nakayama K."/>
        </authorList>
    </citation>
    <scope>NUCLEOTIDE SEQUENCE</scope>
</reference>
<reference evidence="1" key="1">
    <citation type="journal article" date="2022" name="Int. J. Mol. Sci.">
        <title>Draft Genome of Tanacetum Coccineum: Genomic Comparison of Closely Related Tanacetum-Family Plants.</title>
        <authorList>
            <person name="Yamashiro T."/>
            <person name="Shiraishi A."/>
            <person name="Nakayama K."/>
            <person name="Satake H."/>
        </authorList>
    </citation>
    <scope>NUCLEOTIDE SEQUENCE</scope>
</reference>
<proteinExistence type="predicted"/>
<dbReference type="InterPro" id="IPR052957">
    <property type="entry name" value="Auxin_embryo_med"/>
</dbReference>
<sequence length="251" mass="27461">MSISKQKIVGNLHSNAFISVPYSSGSKLEVVSGLFLSPNEANKVVTREAIYDGLSDNFMGKLLSASFITIKMNILSSNCLVNGDKGSGQSHDIAVKGKYSINEEEAAKIIENIRREEFGLDSAFSAMEESILKKQNARLGKAQHPLCDVGNSTKKERSAGYIGKKGIGFKSVFRVIDAPEIHSNGFHIKFDISEGEIGFVLPTNVRLLLLICLARWFLCTFRNLLDASLIVVRKEAIGNVSTGKDKINMVC</sequence>
<comment type="caution">
    <text evidence="1">The sequence shown here is derived from an EMBL/GenBank/DDBJ whole genome shotgun (WGS) entry which is preliminary data.</text>
</comment>
<dbReference type="InterPro" id="IPR036890">
    <property type="entry name" value="HATPase_C_sf"/>
</dbReference>
<dbReference type="PANTHER" id="PTHR32387:SF0">
    <property type="entry name" value="PROTEIN NO VEIN"/>
    <property type="match status" value="1"/>
</dbReference>
<protein>
    <submittedName>
        <fullName evidence="1">Histidine kinase-, DNA gyrase B-, and HSP90-like ATPase family protein</fullName>
    </submittedName>
</protein>
<dbReference type="PANTHER" id="PTHR32387">
    <property type="entry name" value="WU:FJ29H11"/>
    <property type="match status" value="1"/>
</dbReference>
<gene>
    <name evidence="1" type="ORF">Tco_0799694</name>
</gene>
<keyword evidence="2" id="KW-1185">Reference proteome</keyword>
<dbReference type="Gene3D" id="3.30.565.10">
    <property type="entry name" value="Histidine kinase-like ATPase, C-terminal domain"/>
    <property type="match status" value="1"/>
</dbReference>
<name>A0ABQ4ZTC1_9ASTR</name>
<dbReference type="EMBL" id="BQNB010011602">
    <property type="protein sequence ID" value="GJS92726.1"/>
    <property type="molecule type" value="Genomic_DNA"/>
</dbReference>
<evidence type="ECO:0000313" key="2">
    <source>
        <dbReference type="Proteomes" id="UP001151760"/>
    </source>
</evidence>
<dbReference type="Proteomes" id="UP001151760">
    <property type="component" value="Unassembled WGS sequence"/>
</dbReference>
<organism evidence="1 2">
    <name type="scientific">Tanacetum coccineum</name>
    <dbReference type="NCBI Taxonomy" id="301880"/>
    <lineage>
        <taxon>Eukaryota</taxon>
        <taxon>Viridiplantae</taxon>
        <taxon>Streptophyta</taxon>
        <taxon>Embryophyta</taxon>
        <taxon>Tracheophyta</taxon>
        <taxon>Spermatophyta</taxon>
        <taxon>Magnoliopsida</taxon>
        <taxon>eudicotyledons</taxon>
        <taxon>Gunneridae</taxon>
        <taxon>Pentapetalae</taxon>
        <taxon>asterids</taxon>
        <taxon>campanulids</taxon>
        <taxon>Asterales</taxon>
        <taxon>Asteraceae</taxon>
        <taxon>Asteroideae</taxon>
        <taxon>Anthemideae</taxon>
        <taxon>Anthemidinae</taxon>
        <taxon>Tanacetum</taxon>
    </lineage>
</organism>
<evidence type="ECO:0000313" key="1">
    <source>
        <dbReference type="EMBL" id="GJS92726.1"/>
    </source>
</evidence>
<dbReference type="SUPFAM" id="SSF55874">
    <property type="entry name" value="ATPase domain of HSP90 chaperone/DNA topoisomerase II/histidine kinase"/>
    <property type="match status" value="1"/>
</dbReference>